<dbReference type="RefSeq" id="WP_161821495.1">
    <property type="nucleotide sequence ID" value="NZ_LSRS01000003.1"/>
</dbReference>
<protein>
    <submittedName>
        <fullName evidence="1">Uncharacterized protein</fullName>
    </submittedName>
</protein>
<comment type="caution">
    <text evidence="1">The sequence shown here is derived from an EMBL/GenBank/DDBJ whole genome shotgun (WGS) entry which is preliminary data.</text>
</comment>
<proteinExistence type="predicted"/>
<keyword evidence="2" id="KW-1185">Reference proteome</keyword>
<gene>
    <name evidence="1" type="ORF">SPSYN_01095</name>
</gene>
<dbReference type="OrthoDB" id="9924648at2"/>
<dbReference type="EMBL" id="LSRS01000003">
    <property type="protein sequence ID" value="KAF1084959.1"/>
    <property type="molecule type" value="Genomic_DNA"/>
</dbReference>
<accession>A0A9D3AYM5</accession>
<organism evidence="1 2">
    <name type="scientific">Sporotomaculum syntrophicum</name>
    <dbReference type="NCBI Taxonomy" id="182264"/>
    <lineage>
        <taxon>Bacteria</taxon>
        <taxon>Bacillati</taxon>
        <taxon>Bacillota</taxon>
        <taxon>Clostridia</taxon>
        <taxon>Eubacteriales</taxon>
        <taxon>Desulfallaceae</taxon>
        <taxon>Sporotomaculum</taxon>
    </lineage>
</organism>
<name>A0A9D3AYM5_9FIRM</name>
<dbReference type="Proteomes" id="UP000798488">
    <property type="component" value="Unassembled WGS sequence"/>
</dbReference>
<sequence length="52" mass="5995">MKKNDRGKDLNNLTVPIHTDKAEPGFIPFYEFAEGLDAMSKQPKADKRDEMR</sequence>
<dbReference type="AlphaFoldDB" id="A0A9D3AYM5"/>
<evidence type="ECO:0000313" key="1">
    <source>
        <dbReference type="EMBL" id="KAF1084959.1"/>
    </source>
</evidence>
<reference evidence="1" key="1">
    <citation type="submission" date="2016-02" db="EMBL/GenBank/DDBJ databases">
        <title>Draft Genome Sequence of Sporotomaculum syntrophicum Strain FB, a Syntrophic Benzoate Degrader.</title>
        <authorList>
            <person name="Nobu M.K."/>
            <person name="Narihiro T."/>
            <person name="Qiu Y.-L."/>
            <person name="Ohashi A."/>
            <person name="Liu W.-T."/>
            <person name="Yuji S."/>
        </authorList>
    </citation>
    <scope>NUCLEOTIDE SEQUENCE</scope>
    <source>
        <strain evidence="1">FB</strain>
    </source>
</reference>
<evidence type="ECO:0000313" key="2">
    <source>
        <dbReference type="Proteomes" id="UP000798488"/>
    </source>
</evidence>